<name>A0A1C7MXH5_9FUNG</name>
<dbReference type="AlphaFoldDB" id="A0A1C7MXH5"/>
<dbReference type="OrthoDB" id="2285782at2759"/>
<accession>A0A1C7MXH5</accession>
<dbReference type="EMBL" id="LUGH01001171">
    <property type="protein sequence ID" value="OBZ81520.1"/>
    <property type="molecule type" value="Genomic_DNA"/>
</dbReference>
<gene>
    <name evidence="1" type="ORF">A0J61_10434</name>
</gene>
<proteinExistence type="predicted"/>
<reference evidence="1 2" key="1">
    <citation type="submission" date="2016-03" db="EMBL/GenBank/DDBJ databases">
        <title>Choanephora cucurbitarum.</title>
        <authorList>
            <person name="Min B."/>
            <person name="Park H."/>
            <person name="Park J.-H."/>
            <person name="Shin H.-D."/>
            <person name="Choi I.-G."/>
        </authorList>
    </citation>
    <scope>NUCLEOTIDE SEQUENCE [LARGE SCALE GENOMIC DNA]</scope>
    <source>
        <strain evidence="1 2">KUS-F28377</strain>
    </source>
</reference>
<organism evidence="1 2">
    <name type="scientific">Choanephora cucurbitarum</name>
    <dbReference type="NCBI Taxonomy" id="101091"/>
    <lineage>
        <taxon>Eukaryota</taxon>
        <taxon>Fungi</taxon>
        <taxon>Fungi incertae sedis</taxon>
        <taxon>Mucoromycota</taxon>
        <taxon>Mucoromycotina</taxon>
        <taxon>Mucoromycetes</taxon>
        <taxon>Mucorales</taxon>
        <taxon>Mucorineae</taxon>
        <taxon>Choanephoraceae</taxon>
        <taxon>Choanephoroideae</taxon>
        <taxon>Choanephora</taxon>
    </lineage>
</organism>
<protein>
    <submittedName>
        <fullName evidence="1">Uncharacterized protein</fullName>
    </submittedName>
</protein>
<sequence>MQERNESLSKIDSTLGFLDDVLNYEFVEFPCKIWSHSIHRSLDTNTKYFANIISYTLTDFHCNCKQPIVLNTNYERTPFVEFVIPVFKYLSKETNLLDFSWCEKLIQTHKYAQIAGVDYESRNVDIKYADGLGKANNLEAVFIESSSGLLQENVSHTLEDTLKLLVECNGALCYALSQYKNSRLKTVIKKSTFGIQIIKNTLTLSKMNLKEDRLWKFVELRSATIPTNWNDRFNWVKMFELIATLFLCLKEEVRVDMEMKRENSGLKFVSREEGLAALLSFSFFQ</sequence>
<dbReference type="InParanoid" id="A0A1C7MXH5"/>
<comment type="caution">
    <text evidence="1">The sequence shown here is derived from an EMBL/GenBank/DDBJ whole genome shotgun (WGS) entry which is preliminary data.</text>
</comment>
<keyword evidence="2" id="KW-1185">Reference proteome</keyword>
<evidence type="ECO:0000313" key="1">
    <source>
        <dbReference type="EMBL" id="OBZ81520.1"/>
    </source>
</evidence>
<dbReference type="Proteomes" id="UP000093000">
    <property type="component" value="Unassembled WGS sequence"/>
</dbReference>
<evidence type="ECO:0000313" key="2">
    <source>
        <dbReference type="Proteomes" id="UP000093000"/>
    </source>
</evidence>